<evidence type="ECO:0000313" key="2">
    <source>
        <dbReference type="Proteomes" id="UP001199816"/>
    </source>
</evidence>
<sequence>MKRYTYRDLDSDFSDHFEKKRKQYELLGCLPGGMCTREWLIEHTLQLLGELTPVLAVVLNAELEAGNRIRTVCRWSAGGPLDIVLTAPFVRKYKAKHLSYLQVKDPWSGSGLVYLQYTTPSAPGQRLLAATSSGTGRY</sequence>
<dbReference type="Proteomes" id="UP001199816">
    <property type="component" value="Unassembled WGS sequence"/>
</dbReference>
<organism evidence="1 2">
    <name type="scientific">Niabella pedocola</name>
    <dbReference type="NCBI Taxonomy" id="1752077"/>
    <lineage>
        <taxon>Bacteria</taxon>
        <taxon>Pseudomonadati</taxon>
        <taxon>Bacteroidota</taxon>
        <taxon>Chitinophagia</taxon>
        <taxon>Chitinophagales</taxon>
        <taxon>Chitinophagaceae</taxon>
        <taxon>Niabella</taxon>
    </lineage>
</organism>
<dbReference type="EMBL" id="JAJNEC010000007">
    <property type="protein sequence ID" value="MCD2425807.1"/>
    <property type="molecule type" value="Genomic_DNA"/>
</dbReference>
<reference evidence="1 2" key="1">
    <citation type="submission" date="2021-11" db="EMBL/GenBank/DDBJ databases">
        <title>Genomic of Niabella pedocola.</title>
        <authorList>
            <person name="Wu T."/>
        </authorList>
    </citation>
    <scope>NUCLEOTIDE SEQUENCE [LARGE SCALE GENOMIC DNA]</scope>
    <source>
        <strain evidence="1 2">JCM 31011</strain>
    </source>
</reference>
<proteinExistence type="predicted"/>
<keyword evidence="2" id="KW-1185">Reference proteome</keyword>
<accession>A0ABS8PZV0</accession>
<protein>
    <submittedName>
        <fullName evidence="1">Uncharacterized protein</fullName>
    </submittedName>
</protein>
<dbReference type="RefSeq" id="WP_231008389.1">
    <property type="nucleotide sequence ID" value="NZ_JAJNEC010000007.1"/>
</dbReference>
<evidence type="ECO:0000313" key="1">
    <source>
        <dbReference type="EMBL" id="MCD2425807.1"/>
    </source>
</evidence>
<comment type="caution">
    <text evidence="1">The sequence shown here is derived from an EMBL/GenBank/DDBJ whole genome shotgun (WGS) entry which is preliminary data.</text>
</comment>
<name>A0ABS8PZV0_9BACT</name>
<gene>
    <name evidence="1" type="ORF">LQ567_23690</name>
</gene>